<evidence type="ECO:0008006" key="3">
    <source>
        <dbReference type="Google" id="ProtNLM"/>
    </source>
</evidence>
<evidence type="ECO:0000313" key="1">
    <source>
        <dbReference type="EMBL" id="MEI4550338.1"/>
    </source>
</evidence>
<organism evidence="1 2">
    <name type="scientific">Pseudoalteromonas spongiae</name>
    <dbReference type="NCBI Taxonomy" id="298657"/>
    <lineage>
        <taxon>Bacteria</taxon>
        <taxon>Pseudomonadati</taxon>
        <taxon>Pseudomonadota</taxon>
        <taxon>Gammaproteobacteria</taxon>
        <taxon>Alteromonadales</taxon>
        <taxon>Pseudoalteromonadaceae</taxon>
        <taxon>Pseudoalteromonas</taxon>
    </lineage>
</organism>
<protein>
    <recommendedName>
        <fullName evidence="3">MafI family immunity protein</fullName>
    </recommendedName>
</protein>
<gene>
    <name evidence="1" type="ORF">WAE96_11745</name>
</gene>
<name>A0ABU8ETQ3_9GAMM</name>
<evidence type="ECO:0000313" key="2">
    <source>
        <dbReference type="Proteomes" id="UP001382455"/>
    </source>
</evidence>
<keyword evidence="2" id="KW-1185">Reference proteome</keyword>
<dbReference type="RefSeq" id="WP_336435562.1">
    <property type="nucleotide sequence ID" value="NZ_JBAWKS010000001.1"/>
</dbReference>
<dbReference type="EMBL" id="JBAWKS010000001">
    <property type="protein sequence ID" value="MEI4550338.1"/>
    <property type="molecule type" value="Genomic_DNA"/>
</dbReference>
<reference evidence="1 2" key="1">
    <citation type="submission" date="2023-12" db="EMBL/GenBank/DDBJ databases">
        <title>Friends and Foes: Symbiotic and Algicidal bacterial influence on Karenia brevis blooms.</title>
        <authorList>
            <person name="Fei C."/>
            <person name="Mohamed A.R."/>
            <person name="Booker A."/>
            <person name="Arshad M."/>
            <person name="Klass S."/>
            <person name="Ahn S."/>
            <person name="Gilbert P.M."/>
            <person name="Heil C.A."/>
            <person name="Martinez J.M."/>
            <person name="Amin S.A."/>
        </authorList>
    </citation>
    <scope>NUCLEOTIDE SEQUENCE [LARGE SCALE GENOMIC DNA]</scope>
    <source>
        <strain evidence="1 2">CE15</strain>
    </source>
</reference>
<dbReference type="Proteomes" id="UP001382455">
    <property type="component" value="Unassembled WGS sequence"/>
</dbReference>
<proteinExistence type="predicted"/>
<sequence>MDNQILRLNEIHKITIDSLENCLSNEELAFIGTRFFLLEVINETQFSNNLLIEILTAFKEVTFDEYGLHEVFFHDILILMHAFELSKDLQSANLPSLKEQTKSREVE</sequence>
<comment type="caution">
    <text evidence="1">The sequence shown here is derived from an EMBL/GenBank/DDBJ whole genome shotgun (WGS) entry which is preliminary data.</text>
</comment>
<accession>A0ABU8ETQ3</accession>